<organism evidence="7">
    <name type="scientific">freshwater metagenome</name>
    <dbReference type="NCBI Taxonomy" id="449393"/>
    <lineage>
        <taxon>unclassified sequences</taxon>
        <taxon>metagenomes</taxon>
        <taxon>ecological metagenomes</taxon>
    </lineage>
</organism>
<dbReference type="InterPro" id="IPR011576">
    <property type="entry name" value="Pyridox_Oxase_N"/>
</dbReference>
<dbReference type="GO" id="GO:0004733">
    <property type="term" value="F:pyridoxamine phosphate oxidase activity"/>
    <property type="evidence" value="ECO:0007669"/>
    <property type="project" value="InterPro"/>
</dbReference>
<evidence type="ECO:0000259" key="6">
    <source>
        <dbReference type="Pfam" id="PF10590"/>
    </source>
</evidence>
<dbReference type="Pfam" id="PF01243">
    <property type="entry name" value="PNPOx_N"/>
    <property type="match status" value="1"/>
</dbReference>
<evidence type="ECO:0000256" key="2">
    <source>
        <dbReference type="ARBA" id="ARBA00022630"/>
    </source>
</evidence>
<feature type="domain" description="Pyridoxamine 5'-phosphate oxidase N-terminal" evidence="5">
    <location>
        <begin position="33"/>
        <end position="157"/>
    </location>
</feature>
<dbReference type="GO" id="GO:0010181">
    <property type="term" value="F:FMN binding"/>
    <property type="evidence" value="ECO:0007669"/>
    <property type="project" value="InterPro"/>
</dbReference>
<dbReference type="PROSITE" id="PS01064">
    <property type="entry name" value="PYRIDOX_OXIDASE"/>
    <property type="match status" value="1"/>
</dbReference>
<evidence type="ECO:0000313" key="7">
    <source>
        <dbReference type="EMBL" id="CAB4738858.1"/>
    </source>
</evidence>
<dbReference type="PANTHER" id="PTHR10851">
    <property type="entry name" value="PYRIDOXINE-5-PHOSPHATE OXIDASE"/>
    <property type="match status" value="1"/>
</dbReference>
<dbReference type="HAMAP" id="MF_01629">
    <property type="entry name" value="PdxH"/>
    <property type="match status" value="1"/>
</dbReference>
<dbReference type="NCBIfam" id="NF004231">
    <property type="entry name" value="PRK05679.1"/>
    <property type="match status" value="1"/>
</dbReference>
<reference evidence="7" key="1">
    <citation type="submission" date="2020-05" db="EMBL/GenBank/DDBJ databases">
        <authorList>
            <person name="Chiriac C."/>
            <person name="Salcher M."/>
            <person name="Ghai R."/>
            <person name="Kavagutti S V."/>
        </authorList>
    </citation>
    <scope>NUCLEOTIDE SEQUENCE</scope>
</reference>
<evidence type="ECO:0000256" key="4">
    <source>
        <dbReference type="ARBA" id="ARBA00023002"/>
    </source>
</evidence>
<evidence type="ECO:0000256" key="3">
    <source>
        <dbReference type="ARBA" id="ARBA00022643"/>
    </source>
</evidence>
<name>A0A6J6SW15_9ZZZZ</name>
<dbReference type="Gene3D" id="2.30.110.10">
    <property type="entry name" value="Electron Transport, Fmn-binding Protein, Chain A"/>
    <property type="match status" value="1"/>
</dbReference>
<keyword evidence="4" id="KW-0560">Oxidoreductase</keyword>
<accession>A0A6J6SW15</accession>
<proteinExistence type="inferred from homology"/>
<keyword evidence="2" id="KW-0285">Flavoprotein</keyword>
<dbReference type="InterPro" id="IPR012349">
    <property type="entry name" value="Split_barrel_FMN-bd"/>
</dbReference>
<dbReference type="InterPro" id="IPR000659">
    <property type="entry name" value="Pyridox_Oxase"/>
</dbReference>
<evidence type="ECO:0000256" key="1">
    <source>
        <dbReference type="ARBA" id="ARBA00001917"/>
    </source>
</evidence>
<dbReference type="SUPFAM" id="SSF50475">
    <property type="entry name" value="FMN-binding split barrel"/>
    <property type="match status" value="1"/>
</dbReference>
<dbReference type="GO" id="GO:0008615">
    <property type="term" value="P:pyridoxine biosynthetic process"/>
    <property type="evidence" value="ECO:0007669"/>
    <property type="project" value="InterPro"/>
</dbReference>
<dbReference type="Pfam" id="PF10590">
    <property type="entry name" value="PNP_phzG_C"/>
    <property type="match status" value="1"/>
</dbReference>
<dbReference type="NCBIfam" id="TIGR00558">
    <property type="entry name" value="pdxH"/>
    <property type="match status" value="1"/>
</dbReference>
<dbReference type="InterPro" id="IPR019576">
    <property type="entry name" value="Pyridoxamine_oxidase_dimer_C"/>
</dbReference>
<protein>
    <submittedName>
        <fullName evidence="7">Unannotated protein</fullName>
    </submittedName>
</protein>
<dbReference type="PIRSF" id="PIRSF000190">
    <property type="entry name" value="Pyd_amn-ph_oxd"/>
    <property type="match status" value="1"/>
</dbReference>
<dbReference type="InterPro" id="IPR019740">
    <property type="entry name" value="Pyridox_Oxase_CS"/>
</dbReference>
<dbReference type="PANTHER" id="PTHR10851:SF0">
    <property type="entry name" value="PYRIDOXINE-5'-PHOSPHATE OXIDASE"/>
    <property type="match status" value="1"/>
</dbReference>
<feature type="domain" description="Pyridoxine 5'-phosphate oxidase dimerisation C-terminal" evidence="6">
    <location>
        <begin position="171"/>
        <end position="211"/>
    </location>
</feature>
<gene>
    <name evidence="7" type="ORF">UFOPK2766_00889</name>
</gene>
<comment type="cofactor">
    <cofactor evidence="1">
        <name>FMN</name>
        <dbReference type="ChEBI" id="CHEBI:58210"/>
    </cofactor>
</comment>
<evidence type="ECO:0000259" key="5">
    <source>
        <dbReference type="Pfam" id="PF01243"/>
    </source>
</evidence>
<sequence>MNLDQRTEYNLGELNEATTDLDPVRLLRMWLEQAESEGVPEPNAMALVTTDSTGHPAARNVLLRGLDDAGHFVFYTNHDSQKGSDLASNPNVCLLFSWLGMNRQVRVLGSATQVSAQVSDDYFASRPRESQIGAWASPQSTVISDRSVLEQRVAEATERFTDLEVPRPPNWGGYEVRSTEFEFWQGRPSRLHDRLHYWRHGTHWRRERLAP</sequence>
<dbReference type="AlphaFoldDB" id="A0A6J6SW15"/>
<keyword evidence="3" id="KW-0288">FMN</keyword>
<dbReference type="EMBL" id="CAEZYU010000032">
    <property type="protein sequence ID" value="CAB4738858.1"/>
    <property type="molecule type" value="Genomic_DNA"/>
</dbReference>